<name>A0A918E6H6_9ACTN</name>
<evidence type="ECO:0000256" key="4">
    <source>
        <dbReference type="ARBA" id="ARBA00022989"/>
    </source>
</evidence>
<feature type="transmembrane region" description="Helical" evidence="7">
    <location>
        <begin position="404"/>
        <end position="428"/>
    </location>
</feature>
<organism evidence="9 10">
    <name type="scientific">Nonomuraea glycinis</name>
    <dbReference type="NCBI Taxonomy" id="2047744"/>
    <lineage>
        <taxon>Bacteria</taxon>
        <taxon>Bacillati</taxon>
        <taxon>Actinomycetota</taxon>
        <taxon>Actinomycetes</taxon>
        <taxon>Streptosporangiales</taxon>
        <taxon>Streptosporangiaceae</taxon>
        <taxon>Nonomuraea</taxon>
    </lineage>
</organism>
<keyword evidence="4 7" id="KW-1133">Transmembrane helix</keyword>
<protein>
    <submittedName>
        <fullName evidence="9">ABC transporter permease</fullName>
    </submittedName>
</protein>
<feature type="transmembrane region" description="Helical" evidence="7">
    <location>
        <begin position="348"/>
        <end position="372"/>
    </location>
</feature>
<keyword evidence="10" id="KW-1185">Reference proteome</keyword>
<reference evidence="9" key="2">
    <citation type="submission" date="2020-09" db="EMBL/GenBank/DDBJ databases">
        <authorList>
            <person name="Sun Q."/>
            <person name="Zhou Y."/>
        </authorList>
    </citation>
    <scope>NUCLEOTIDE SEQUENCE</scope>
    <source>
        <strain evidence="9">CGMCC 4.7430</strain>
    </source>
</reference>
<feature type="transmembrane region" description="Helical" evidence="7">
    <location>
        <begin position="434"/>
        <end position="454"/>
    </location>
</feature>
<feature type="transmembrane region" description="Helical" evidence="7">
    <location>
        <begin position="314"/>
        <end position="342"/>
    </location>
</feature>
<feature type="transmembrane region" description="Helical" evidence="7">
    <location>
        <begin position="795"/>
        <end position="815"/>
    </location>
</feature>
<reference evidence="9" key="1">
    <citation type="journal article" date="2014" name="Int. J. Syst. Evol. Microbiol.">
        <title>Complete genome sequence of Corynebacterium casei LMG S-19264T (=DSM 44701T), isolated from a smear-ripened cheese.</title>
        <authorList>
            <consortium name="US DOE Joint Genome Institute (JGI-PGF)"/>
            <person name="Walter F."/>
            <person name="Albersmeier A."/>
            <person name="Kalinowski J."/>
            <person name="Ruckert C."/>
        </authorList>
    </citation>
    <scope>NUCLEOTIDE SEQUENCE</scope>
    <source>
        <strain evidence="9">CGMCC 4.7430</strain>
    </source>
</reference>
<proteinExistence type="inferred from homology"/>
<feature type="transmembrane region" description="Helical" evidence="7">
    <location>
        <begin position="699"/>
        <end position="727"/>
    </location>
</feature>
<evidence type="ECO:0000256" key="1">
    <source>
        <dbReference type="ARBA" id="ARBA00004651"/>
    </source>
</evidence>
<dbReference type="InterPro" id="IPR050250">
    <property type="entry name" value="Macrolide_Exporter_MacB"/>
</dbReference>
<keyword evidence="2" id="KW-1003">Cell membrane</keyword>
<feature type="transmembrane region" description="Helical" evidence="7">
    <location>
        <begin position="26"/>
        <end position="48"/>
    </location>
</feature>
<dbReference type="PANTHER" id="PTHR30572:SF4">
    <property type="entry name" value="ABC TRANSPORTER PERMEASE YTRF"/>
    <property type="match status" value="1"/>
</dbReference>
<evidence type="ECO:0000256" key="3">
    <source>
        <dbReference type="ARBA" id="ARBA00022692"/>
    </source>
</evidence>
<dbReference type="Pfam" id="PF02687">
    <property type="entry name" value="FtsX"/>
    <property type="match status" value="2"/>
</dbReference>
<feature type="transmembrane region" description="Helical" evidence="7">
    <location>
        <begin position="748"/>
        <end position="775"/>
    </location>
</feature>
<comment type="subcellular location">
    <subcellularLocation>
        <location evidence="1">Cell membrane</location>
        <topology evidence="1">Multi-pass membrane protein</topology>
    </subcellularLocation>
</comment>
<sequence length="832" mass="85540">MTTGRQTRFPMTRNALAELRHKPRRVIAVIVAIMISVGYLTASVTILAGETATFEHSTIARVSETDVVVTVRTDDPAAQADLVARVTDVAGVASADLSFLSRGWVTGASDWVQQQSVPANPKLRWTDLAEGRWPGTPDEIVLGNVTARQLNLRVGDRVTINDSNTINGSSSSATLTVTGLTQEGDTLLSGLALSSFVAPSFYTVADAIHTSGQTEILVIGDGTVSQERLAERVTAVAGGNRVETSSGMVQRIISQRTQGVSIFLLLLLVFGAVALLVGSIMIVNTFLILVAQRRRQIGLLRAVGAQRDHIRRGLLVEATAIGVTGSLLGVGLGVALSAVVAVVLGGQFAVPAGQVIAVAVVGVAIAVLSVLVPARRAAMIAPLDALRTVAGDAIGRRTSLVRRAAPLALVALGLAAIGLGFTGTAFALLYSVGGSFVCAVGLLAAIGLYLPALLRGLGSTLRRTGPTARLATDNTLRNPGRAAATGAALMLAVGLVVSLQVGAASMNATVDSNLDARFPVDVTVSMFEGPLPAGVVSDISAVAGISDATGVRSARVTFEGGGKPKPVRALSPDVEAMAIVSAPRPPITAGVILADPYLLADAGIRDGSSVTVTGRSGSVTLPVEGDHLAPTDGLIVAPRVLSALDGDAPVSTVWAKARPGADITELRSRLRTVVEPLTGAEIGGGLTGKAIYHTALDRLLALTTMLLAVAVLIALVGVGNTLGLSVFERTRESALLRALGLQRRQLRWMLAIEAALLSLAGAAVGIAAGTFFGWVGTYAVSRELSLENIRFAMSVSQTLGVTVVAVVAGILASVLPGRRAARATPVEALAET</sequence>
<evidence type="ECO:0000256" key="7">
    <source>
        <dbReference type="SAM" id="Phobius"/>
    </source>
</evidence>
<evidence type="ECO:0000313" key="10">
    <source>
        <dbReference type="Proteomes" id="UP000660745"/>
    </source>
</evidence>
<feature type="transmembrane region" description="Helical" evidence="7">
    <location>
        <begin position="262"/>
        <end position="291"/>
    </location>
</feature>
<keyword evidence="3 7" id="KW-0812">Transmembrane</keyword>
<accession>A0A918E6H6</accession>
<feature type="domain" description="ABC3 transporter permease C-terminal" evidence="8">
    <location>
        <begin position="269"/>
        <end position="378"/>
    </location>
</feature>
<evidence type="ECO:0000259" key="8">
    <source>
        <dbReference type="Pfam" id="PF02687"/>
    </source>
</evidence>
<comment type="similarity">
    <text evidence="6">Belongs to the ABC-4 integral membrane protein family.</text>
</comment>
<dbReference type="InterPro" id="IPR003838">
    <property type="entry name" value="ABC3_permease_C"/>
</dbReference>
<dbReference type="EMBL" id="BMNK01000006">
    <property type="protein sequence ID" value="GGP08423.1"/>
    <property type="molecule type" value="Genomic_DNA"/>
</dbReference>
<dbReference type="AlphaFoldDB" id="A0A918E6H6"/>
<comment type="caution">
    <text evidence="9">The sequence shown here is derived from an EMBL/GenBank/DDBJ whole genome shotgun (WGS) entry which is preliminary data.</text>
</comment>
<dbReference type="GO" id="GO:0022857">
    <property type="term" value="F:transmembrane transporter activity"/>
    <property type="evidence" value="ECO:0007669"/>
    <property type="project" value="TreeGrafter"/>
</dbReference>
<dbReference type="RefSeq" id="WP_189140153.1">
    <property type="nucleotide sequence ID" value="NZ_BMNK01000006.1"/>
</dbReference>
<evidence type="ECO:0000256" key="2">
    <source>
        <dbReference type="ARBA" id="ARBA00022475"/>
    </source>
</evidence>
<feature type="transmembrane region" description="Helical" evidence="7">
    <location>
        <begin position="482"/>
        <end position="503"/>
    </location>
</feature>
<evidence type="ECO:0000313" key="9">
    <source>
        <dbReference type="EMBL" id="GGP08423.1"/>
    </source>
</evidence>
<keyword evidence="5 7" id="KW-0472">Membrane</keyword>
<evidence type="ECO:0000256" key="5">
    <source>
        <dbReference type="ARBA" id="ARBA00023136"/>
    </source>
</evidence>
<evidence type="ECO:0000256" key="6">
    <source>
        <dbReference type="ARBA" id="ARBA00038076"/>
    </source>
</evidence>
<dbReference type="PANTHER" id="PTHR30572">
    <property type="entry name" value="MEMBRANE COMPONENT OF TRANSPORTER-RELATED"/>
    <property type="match status" value="1"/>
</dbReference>
<gene>
    <name evidence="9" type="ORF">GCM10012278_40080</name>
</gene>
<feature type="domain" description="ABC3 transporter permease C-terminal" evidence="8">
    <location>
        <begin position="705"/>
        <end position="825"/>
    </location>
</feature>
<dbReference type="GO" id="GO:0005886">
    <property type="term" value="C:plasma membrane"/>
    <property type="evidence" value="ECO:0007669"/>
    <property type="project" value="UniProtKB-SubCell"/>
</dbReference>
<dbReference type="Proteomes" id="UP000660745">
    <property type="component" value="Unassembled WGS sequence"/>
</dbReference>